<dbReference type="InterPro" id="IPR021183">
    <property type="entry name" value="NatA_aux_su"/>
</dbReference>
<gene>
    <name evidence="4" type="ORF">AW171_hschr74142</name>
</gene>
<dbReference type="Proteomes" id="UP000243052">
    <property type="component" value="Chromosome vii"/>
</dbReference>
<dbReference type="SMART" id="SM00028">
    <property type="entry name" value="TPR"/>
    <property type="match status" value="5"/>
</dbReference>
<evidence type="ECO:0000256" key="3">
    <source>
        <dbReference type="SAM" id="MobiDB-lite"/>
    </source>
</evidence>
<dbReference type="GO" id="GO:0031415">
    <property type="term" value="C:NatA complex"/>
    <property type="evidence" value="ECO:0007669"/>
    <property type="project" value="TreeGrafter"/>
</dbReference>
<keyword evidence="2" id="KW-0802">TPR repeat</keyword>
<dbReference type="PANTHER" id="PTHR22767:SF2">
    <property type="entry name" value="N(ALPHA)-ACETYLTRANSFERASE 15_16, ISOFORM A"/>
    <property type="match status" value="1"/>
</dbReference>
<accession>A0A0X8HV91</accession>
<dbReference type="InterPro" id="IPR011990">
    <property type="entry name" value="TPR-like_helical_dom_sf"/>
</dbReference>
<protein>
    <submittedName>
        <fullName evidence="4">HGL211Wp</fullName>
    </submittedName>
</protein>
<organism evidence="4 5">
    <name type="scientific">Eremothecium sinecaudum</name>
    <dbReference type="NCBI Taxonomy" id="45286"/>
    <lineage>
        <taxon>Eukaryota</taxon>
        <taxon>Fungi</taxon>
        <taxon>Dikarya</taxon>
        <taxon>Ascomycota</taxon>
        <taxon>Saccharomycotina</taxon>
        <taxon>Saccharomycetes</taxon>
        <taxon>Saccharomycetales</taxon>
        <taxon>Saccharomycetaceae</taxon>
        <taxon>Eremothecium</taxon>
    </lineage>
</organism>
<dbReference type="GeneID" id="28725462"/>
<dbReference type="RefSeq" id="XP_017989125.1">
    <property type="nucleotide sequence ID" value="XM_018133712.1"/>
</dbReference>
<dbReference type="Pfam" id="PF12569">
    <property type="entry name" value="NatA_aux_su"/>
    <property type="match status" value="2"/>
</dbReference>
<keyword evidence="5" id="KW-1185">Reference proteome</keyword>
<dbReference type="AlphaFoldDB" id="A0A0X8HV91"/>
<sequence>MSRRKPVASAKGAIPLSSRSKDDNNNFEALKLYENKSYKKSLKILDAILKKNPSHVDSLALKGLNLVFLGQKEDAETYIKKALSKIQGTTASPICCHVLGIYFRQVREYAKSIHWFEASIENGSTNKQLYRDISSLQSQVRDYPNLLISRKLYWESFMGYRANWTALAVAYDLNGQFQEGVKLLTQFEELAKGKLTDAEAYEHNECLMYKNDLMYKAAGDSKEKLNTVLQNLDEIESEVFDKYALLERRAAVYMKLGMNNDASKVYRMLIKRNPDNFQYYRMLEIALGVQGNTAIRKALYKKLATYYPRADPPQYLPLTFVKISEELEPIFEKYVVSQLGRGVPAAFCNVKPLYKTRGDEFVEMAEKVVLKYYGTLDPKASPIPYVWTTYYLAQHYLYVKNFMKAKQFVETAIEHTPTLVELYILKGRILKHLGLLEEAALIVEDGRKLDLQDRFVNVKAAKYFFRANMIDKGVEVASLFTKNEKDYNGVKDLHLMEASWFIFGQAEAYYRLYIENKKKLDELKSRPPTTDGTEDETDESELKELEYQIKKCKGLALKRFQAISKIYKQFEEDKMDFHSYCMRKGTPRAYMEMLAWGDKIYTKPMFVRALYGAAKLYFSMHDDLEAKQSASEVDTANIKKSNKKAKKLAAAFNKRKETEKQQVIAYADDEDVFGETLMSSKTPLDDFNTSFYSLYRGQMTDNECDHWLDFQYHLRTGKLALCFKALSKYASLHGEKSGMVGAMILILLDVTREDTKYEEIAKKVAVKGIQTKFNNVPIDKVIDENFDWMQFFKDEFNYDLDALLALHGSNLTILSKSSVKELIMENLAGMEPCEQNYILKYEL</sequence>
<reference evidence="4 5" key="1">
    <citation type="submission" date="2016-01" db="EMBL/GenBank/DDBJ databases">
        <title>Genome sequence of the yeast Holleya sinecauda.</title>
        <authorList>
            <person name="Dietrich F.S."/>
        </authorList>
    </citation>
    <scope>NUCLEOTIDE SEQUENCE [LARGE SCALE GENOMIC DNA]</scope>
    <source>
        <strain evidence="4 5">ATCC 58844</strain>
    </source>
</reference>
<evidence type="ECO:0000256" key="2">
    <source>
        <dbReference type="ARBA" id="ARBA00022803"/>
    </source>
</evidence>
<dbReference type="OrthoDB" id="10263032at2759"/>
<dbReference type="SUPFAM" id="SSF48452">
    <property type="entry name" value="TPR-like"/>
    <property type="match status" value="1"/>
</dbReference>
<dbReference type="Gene3D" id="1.25.40.1010">
    <property type="match status" value="1"/>
</dbReference>
<feature type="region of interest" description="Disordered" evidence="3">
    <location>
        <begin position="1"/>
        <end position="22"/>
    </location>
</feature>
<dbReference type="SUPFAM" id="SSF81901">
    <property type="entry name" value="HCP-like"/>
    <property type="match status" value="1"/>
</dbReference>
<evidence type="ECO:0000313" key="5">
    <source>
        <dbReference type="Proteomes" id="UP000243052"/>
    </source>
</evidence>
<dbReference type="Gene3D" id="1.25.40.1040">
    <property type="match status" value="1"/>
</dbReference>
<proteinExistence type="predicted"/>
<dbReference type="PIRSF" id="PIRSF000422">
    <property type="entry name" value="N-terminal-AcTrfase-A_aux_su"/>
    <property type="match status" value="1"/>
</dbReference>
<dbReference type="EMBL" id="CP014247">
    <property type="protein sequence ID" value="AMD22129.1"/>
    <property type="molecule type" value="Genomic_DNA"/>
</dbReference>
<evidence type="ECO:0000313" key="4">
    <source>
        <dbReference type="EMBL" id="AMD22129.1"/>
    </source>
</evidence>
<dbReference type="STRING" id="45286.A0A0X8HV91"/>
<keyword evidence="1" id="KW-0677">Repeat</keyword>
<name>A0A0X8HV91_9SACH</name>
<evidence type="ECO:0000256" key="1">
    <source>
        <dbReference type="ARBA" id="ARBA00022737"/>
    </source>
</evidence>
<dbReference type="PANTHER" id="PTHR22767">
    <property type="entry name" value="N-TERMINAL ACETYLTRANSFERASE-RELATED"/>
    <property type="match status" value="1"/>
</dbReference>
<dbReference type="InterPro" id="IPR019734">
    <property type="entry name" value="TPR_rpt"/>
</dbReference>